<feature type="non-terminal residue" evidence="1">
    <location>
        <position position="1"/>
    </location>
</feature>
<organism evidence="1 2">
    <name type="scientific">Araneus ventricosus</name>
    <name type="common">Orbweaver spider</name>
    <name type="synonym">Epeira ventricosa</name>
    <dbReference type="NCBI Taxonomy" id="182803"/>
    <lineage>
        <taxon>Eukaryota</taxon>
        <taxon>Metazoa</taxon>
        <taxon>Ecdysozoa</taxon>
        <taxon>Arthropoda</taxon>
        <taxon>Chelicerata</taxon>
        <taxon>Arachnida</taxon>
        <taxon>Araneae</taxon>
        <taxon>Araneomorphae</taxon>
        <taxon>Entelegynae</taxon>
        <taxon>Araneoidea</taxon>
        <taxon>Araneidae</taxon>
        <taxon>Araneus</taxon>
    </lineage>
</organism>
<gene>
    <name evidence="1" type="ORF">AVEN_94043_1</name>
</gene>
<sequence>ALDQELEIRTISERRAVYEENENRYFDLRSSFREYKVGVFKAQVRCNKMLKKVNGKVGSFGSSEISLAMNEKEEFGKDLKVLRCT</sequence>
<dbReference type="EMBL" id="BGPR01058242">
    <property type="protein sequence ID" value="GBO34433.1"/>
    <property type="molecule type" value="Genomic_DNA"/>
</dbReference>
<keyword evidence="2" id="KW-1185">Reference proteome</keyword>
<dbReference type="Proteomes" id="UP000499080">
    <property type="component" value="Unassembled WGS sequence"/>
</dbReference>
<protein>
    <submittedName>
        <fullName evidence="1">Uncharacterized protein</fullName>
    </submittedName>
</protein>
<evidence type="ECO:0000313" key="1">
    <source>
        <dbReference type="EMBL" id="GBO34433.1"/>
    </source>
</evidence>
<name>A0A4Y2W9V3_ARAVE</name>
<dbReference type="AlphaFoldDB" id="A0A4Y2W9V3"/>
<proteinExistence type="predicted"/>
<reference evidence="1 2" key="1">
    <citation type="journal article" date="2019" name="Sci. Rep.">
        <title>Orb-weaving spider Araneus ventricosus genome elucidates the spidroin gene catalogue.</title>
        <authorList>
            <person name="Kono N."/>
            <person name="Nakamura H."/>
            <person name="Ohtoshi R."/>
            <person name="Moran D.A.P."/>
            <person name="Shinohara A."/>
            <person name="Yoshida Y."/>
            <person name="Fujiwara M."/>
            <person name="Mori M."/>
            <person name="Tomita M."/>
            <person name="Arakawa K."/>
        </authorList>
    </citation>
    <scope>NUCLEOTIDE SEQUENCE [LARGE SCALE GENOMIC DNA]</scope>
</reference>
<accession>A0A4Y2W9V3</accession>
<comment type="caution">
    <text evidence="1">The sequence shown here is derived from an EMBL/GenBank/DDBJ whole genome shotgun (WGS) entry which is preliminary data.</text>
</comment>
<evidence type="ECO:0000313" key="2">
    <source>
        <dbReference type="Proteomes" id="UP000499080"/>
    </source>
</evidence>